<sequence>MYVLCFLCTYSSVTIVHAWTPSLSAKTTSTNVQVVLFGVGDLRVDDHVGLWNALQATREETVNGNAPRSFVLPMFVGKTQMLQNIPGMKAHTYDTCHLLTEALQQLQESLQQDFKLDLSYVSCQGDGTTLASSKKSSILSVIQETVRDALSKLKDSDDSTDASHISIHVCDLGPADNSIQYGPYAHLLSEIKQTTLDEKITIRPWKALLRDIPIDDIDTIPNDYPSYQAQYASVAYEAPLDVIQAASGSSSSYMPLFTSTTLPTGKDLMEQIGYDASSSAANRNTGLYATHWGGLPYETVGCRLALDQVRSYVQDCQQDDALWFSSPKRAVAQANPNSLEHAAMQWQLQSSNSDSKKETGNNSGKPLNWLPGESIIRFLSAPMFLGTVSSRRIHALSVTNDQPWSAIFKKETPLQSMVLAREWHVQLATQHLHEEPSANYWRYHGFLCRYFQTDLTNNPNSSPKQSPKEALLWVHGFGASGVQWKGTVEALQKQYPQQHTAHTAFCPDLLGFGHSEKPALSYTGYLWESQMLAFVKEIMQHDTYTVGGNSIGGYTALSLAASDMACSSNPLSASGALGTKSCTGLILLNSAGPVRTKEEIMADDKTKLSVAQQTQQQLLPPCSPPPRWVGRAFGNILLQYLRPRIESICVNLYPTNPSAVNSDLCENIRRDSLDPGAIYVMMAGAKLPLPRTANELLQAVAGAGATQSPEATFANRPVLIAQGVLDPLNDAKDRMERFAALRAGVTAVPIQAGHCPHDEVPEIVADEVSKWLRATQSTRAALYDASIPRPLKTSL</sequence>
<protein>
    <recommendedName>
        <fullName evidence="2">AB hydrolase-1 domain-containing protein</fullName>
    </recommendedName>
</protein>
<dbReference type="Gene3D" id="3.40.50.1820">
    <property type="entry name" value="alpha/beta hydrolase"/>
    <property type="match status" value="1"/>
</dbReference>
<feature type="signal peptide" evidence="1">
    <location>
        <begin position="1"/>
        <end position="18"/>
    </location>
</feature>
<dbReference type="SUPFAM" id="SSF53474">
    <property type="entry name" value="alpha/beta-Hydrolases"/>
    <property type="match status" value="1"/>
</dbReference>
<dbReference type="Gene3D" id="3.40.50.620">
    <property type="entry name" value="HUPs"/>
    <property type="match status" value="1"/>
</dbReference>
<dbReference type="InParanoid" id="A0A1Z5KLR3"/>
<proteinExistence type="predicted"/>
<dbReference type="PANTHER" id="PTHR47832">
    <property type="entry name" value="DNA PHOTOLYASE"/>
    <property type="match status" value="1"/>
</dbReference>
<dbReference type="InterPro" id="IPR000073">
    <property type="entry name" value="AB_hydrolase_1"/>
</dbReference>
<accession>A0A1Z5KLR3</accession>
<dbReference type="OrthoDB" id="408373at2759"/>
<dbReference type="InterPro" id="IPR014729">
    <property type="entry name" value="Rossmann-like_a/b/a_fold"/>
</dbReference>
<comment type="caution">
    <text evidence="3">The sequence shown here is derived from an EMBL/GenBank/DDBJ whole genome shotgun (WGS) entry which is preliminary data.</text>
</comment>
<dbReference type="EMBL" id="BDSP01000252">
    <property type="protein sequence ID" value="GAX27065.1"/>
    <property type="molecule type" value="Genomic_DNA"/>
</dbReference>
<evidence type="ECO:0000256" key="1">
    <source>
        <dbReference type="SAM" id="SignalP"/>
    </source>
</evidence>
<gene>
    <name evidence="3" type="ORF">FisN_9Lh389</name>
</gene>
<evidence type="ECO:0000259" key="2">
    <source>
        <dbReference type="Pfam" id="PF12697"/>
    </source>
</evidence>
<evidence type="ECO:0000313" key="3">
    <source>
        <dbReference type="EMBL" id="GAX27065.1"/>
    </source>
</evidence>
<evidence type="ECO:0000313" key="4">
    <source>
        <dbReference type="Proteomes" id="UP000198406"/>
    </source>
</evidence>
<dbReference type="Proteomes" id="UP000198406">
    <property type="component" value="Unassembled WGS sequence"/>
</dbReference>
<name>A0A1Z5KLR3_FISSO</name>
<feature type="chain" id="PRO_5013051973" description="AB hydrolase-1 domain-containing protein" evidence="1">
    <location>
        <begin position="19"/>
        <end position="795"/>
    </location>
</feature>
<dbReference type="Pfam" id="PF12697">
    <property type="entry name" value="Abhydrolase_6"/>
    <property type="match status" value="1"/>
</dbReference>
<dbReference type="InterPro" id="IPR029058">
    <property type="entry name" value="AB_hydrolase_fold"/>
</dbReference>
<keyword evidence="4" id="KW-1185">Reference proteome</keyword>
<dbReference type="PANTHER" id="PTHR47832:SF1">
    <property type="entry name" value="DNA PHOTOLYASE"/>
    <property type="match status" value="1"/>
</dbReference>
<reference evidence="3 4" key="1">
    <citation type="journal article" date="2015" name="Plant Cell">
        <title>Oil accumulation by the oleaginous diatom Fistulifera solaris as revealed by the genome and transcriptome.</title>
        <authorList>
            <person name="Tanaka T."/>
            <person name="Maeda Y."/>
            <person name="Veluchamy A."/>
            <person name="Tanaka M."/>
            <person name="Abida H."/>
            <person name="Marechal E."/>
            <person name="Bowler C."/>
            <person name="Muto M."/>
            <person name="Sunaga Y."/>
            <person name="Tanaka M."/>
            <person name="Yoshino T."/>
            <person name="Taniguchi T."/>
            <person name="Fukuda Y."/>
            <person name="Nemoto M."/>
            <person name="Matsumoto M."/>
            <person name="Wong P.S."/>
            <person name="Aburatani S."/>
            <person name="Fujibuchi W."/>
        </authorList>
    </citation>
    <scope>NUCLEOTIDE SEQUENCE [LARGE SCALE GENOMIC DNA]</scope>
    <source>
        <strain evidence="3 4">JPCC DA0580</strain>
    </source>
</reference>
<keyword evidence="1" id="KW-0732">Signal</keyword>
<dbReference type="AlphaFoldDB" id="A0A1Z5KLR3"/>
<organism evidence="3 4">
    <name type="scientific">Fistulifera solaris</name>
    <name type="common">Oleaginous diatom</name>
    <dbReference type="NCBI Taxonomy" id="1519565"/>
    <lineage>
        <taxon>Eukaryota</taxon>
        <taxon>Sar</taxon>
        <taxon>Stramenopiles</taxon>
        <taxon>Ochrophyta</taxon>
        <taxon>Bacillariophyta</taxon>
        <taxon>Bacillariophyceae</taxon>
        <taxon>Bacillariophycidae</taxon>
        <taxon>Naviculales</taxon>
        <taxon>Naviculaceae</taxon>
        <taxon>Fistulifera</taxon>
    </lineage>
</organism>
<feature type="domain" description="AB hydrolase-1" evidence="2">
    <location>
        <begin position="471"/>
        <end position="766"/>
    </location>
</feature>